<reference evidence="6 7" key="1">
    <citation type="journal article" date="2013" name="Antonie Van Leeuwenhoek">
        <title>Echinimonas agarilytica gen. nov., sp. nov., a new gammaproteobacterium isolated from the sea urchin Strongylocentrotus intermedius.</title>
        <authorList>
            <person name="Nedashkovskaya O.I."/>
            <person name="Stenkova A.M."/>
            <person name="Zhukova N.V."/>
            <person name="Van Trappen S."/>
            <person name="Lee J.S."/>
            <person name="Kim S.B."/>
        </authorList>
    </citation>
    <scope>NUCLEOTIDE SEQUENCE [LARGE SCALE GENOMIC DNA]</scope>
    <source>
        <strain evidence="6 7">KMM 6351</strain>
    </source>
</reference>
<keyword evidence="2" id="KW-0408">Iron</keyword>
<dbReference type="InterPro" id="IPR014710">
    <property type="entry name" value="RmlC-like_jellyroll"/>
</dbReference>
<comment type="caution">
    <text evidence="6">The sequence shown here is derived from an EMBL/GenBank/DDBJ whole genome shotgun (WGS) entry which is preliminary data.</text>
</comment>
<feature type="binding site" evidence="2">
    <location>
        <position position="105"/>
    </location>
    <ligand>
        <name>Fe cation</name>
        <dbReference type="ChEBI" id="CHEBI:24875"/>
    </ligand>
</feature>
<name>A0AA41W3R9_9GAMM</name>
<dbReference type="SUPFAM" id="SSF51182">
    <property type="entry name" value="RmlC-like cupins"/>
    <property type="match status" value="1"/>
</dbReference>
<proteinExistence type="inferred from homology"/>
<feature type="binding site" evidence="2">
    <location>
        <position position="59"/>
    </location>
    <ligand>
        <name>Fe cation</name>
        <dbReference type="ChEBI" id="CHEBI:24875"/>
    </ligand>
</feature>
<dbReference type="Gene3D" id="2.60.120.10">
    <property type="entry name" value="Jelly Rolls"/>
    <property type="match status" value="2"/>
</dbReference>
<organism evidence="6 7">
    <name type="scientific">Echinimonas agarilytica</name>
    <dbReference type="NCBI Taxonomy" id="1215918"/>
    <lineage>
        <taxon>Bacteria</taxon>
        <taxon>Pseudomonadati</taxon>
        <taxon>Pseudomonadota</taxon>
        <taxon>Gammaproteobacteria</taxon>
        <taxon>Alteromonadales</taxon>
        <taxon>Echinimonadaceae</taxon>
        <taxon>Echinimonas</taxon>
    </lineage>
</organism>
<accession>A0AA41W3R9</accession>
<feature type="domain" description="Pirin C-terminal" evidence="5">
    <location>
        <begin position="191"/>
        <end position="276"/>
    </location>
</feature>
<dbReference type="EMBL" id="JAMQGP010000001">
    <property type="protein sequence ID" value="MCM2678267.1"/>
    <property type="molecule type" value="Genomic_DNA"/>
</dbReference>
<protein>
    <submittedName>
        <fullName evidence="6">Pirin family protein</fullName>
    </submittedName>
</protein>
<evidence type="ECO:0000313" key="7">
    <source>
        <dbReference type="Proteomes" id="UP001165393"/>
    </source>
</evidence>
<evidence type="ECO:0000256" key="3">
    <source>
        <dbReference type="RuleBase" id="RU003457"/>
    </source>
</evidence>
<dbReference type="Pfam" id="PF02678">
    <property type="entry name" value="Pirin"/>
    <property type="match status" value="1"/>
</dbReference>
<dbReference type="PANTHER" id="PTHR13903:SF8">
    <property type="entry name" value="PIRIN"/>
    <property type="match status" value="1"/>
</dbReference>
<gene>
    <name evidence="6" type="ORF">NAF29_01110</name>
</gene>
<keyword evidence="7" id="KW-1185">Reference proteome</keyword>
<dbReference type="AlphaFoldDB" id="A0AA41W3R9"/>
<dbReference type="PANTHER" id="PTHR13903">
    <property type="entry name" value="PIRIN-RELATED"/>
    <property type="match status" value="1"/>
</dbReference>
<dbReference type="RefSeq" id="WP_251259600.1">
    <property type="nucleotide sequence ID" value="NZ_JAMQGP010000001.1"/>
</dbReference>
<dbReference type="InterPro" id="IPR011051">
    <property type="entry name" value="RmlC_Cupin_sf"/>
</dbReference>
<evidence type="ECO:0000259" key="5">
    <source>
        <dbReference type="Pfam" id="PF05726"/>
    </source>
</evidence>
<dbReference type="InterPro" id="IPR012093">
    <property type="entry name" value="Pirin"/>
</dbReference>
<dbReference type="CDD" id="cd02909">
    <property type="entry name" value="cupin_pirin_N"/>
    <property type="match status" value="1"/>
</dbReference>
<evidence type="ECO:0000259" key="4">
    <source>
        <dbReference type="Pfam" id="PF02678"/>
    </source>
</evidence>
<feature type="domain" description="Pirin N-terminal" evidence="4">
    <location>
        <begin position="24"/>
        <end position="121"/>
    </location>
</feature>
<evidence type="ECO:0000256" key="2">
    <source>
        <dbReference type="PIRSR" id="PIRSR006232-1"/>
    </source>
</evidence>
<keyword evidence="2" id="KW-0479">Metal-binding</keyword>
<dbReference type="Pfam" id="PF05726">
    <property type="entry name" value="Pirin_C"/>
    <property type="match status" value="1"/>
</dbReference>
<dbReference type="Proteomes" id="UP001165393">
    <property type="component" value="Unassembled WGS sequence"/>
</dbReference>
<sequence>MKRRTVVEVIDGHATQDGSGVKLLRIFGGQGLERFDPFLMLDDFGSSTPDDYIRGFPRHPHRGMITVSYMLSGSFEHRDHLGHVETIHAGGVQWMTAGRGIIHSEMPLQTEGLVRGFQLWINLPSHQKMMSPSYQNVQSDELHHACVKHLKITAIAGSAVINGEDLSAHTYVPVSEPLYWHITNMASQSRLVSVALTDGHTALVYVVAGQAAGATAGQLMRYSAEGRLEFELAEGAQVLLLAGRPLREPIVQYGPFVMNSQAQIEQAIEDYQTGEFVANMSQS</sequence>
<evidence type="ECO:0000313" key="6">
    <source>
        <dbReference type="EMBL" id="MCM2678267.1"/>
    </source>
</evidence>
<dbReference type="InterPro" id="IPR008778">
    <property type="entry name" value="Pirin_C_dom"/>
</dbReference>
<feature type="binding site" evidence="2">
    <location>
        <position position="61"/>
    </location>
    <ligand>
        <name>Fe cation</name>
        <dbReference type="ChEBI" id="CHEBI:24875"/>
    </ligand>
</feature>
<dbReference type="GO" id="GO:0046872">
    <property type="term" value="F:metal ion binding"/>
    <property type="evidence" value="ECO:0007669"/>
    <property type="project" value="UniProtKB-KW"/>
</dbReference>
<evidence type="ECO:0000256" key="1">
    <source>
        <dbReference type="ARBA" id="ARBA00008416"/>
    </source>
</evidence>
<comment type="cofactor">
    <cofactor evidence="2">
        <name>Fe cation</name>
        <dbReference type="ChEBI" id="CHEBI:24875"/>
    </cofactor>
    <text evidence="2">Binds 1 Fe cation per subunit.</text>
</comment>
<comment type="similarity">
    <text evidence="1 3">Belongs to the pirin family.</text>
</comment>
<dbReference type="InterPro" id="IPR003829">
    <property type="entry name" value="Pirin_N_dom"/>
</dbReference>
<dbReference type="PIRSF" id="PIRSF006232">
    <property type="entry name" value="Pirin"/>
    <property type="match status" value="1"/>
</dbReference>
<feature type="binding site" evidence="2">
    <location>
        <position position="103"/>
    </location>
    <ligand>
        <name>Fe cation</name>
        <dbReference type="ChEBI" id="CHEBI:24875"/>
    </ligand>
</feature>